<reference evidence="1" key="1">
    <citation type="submission" date="2014-11" db="EMBL/GenBank/DDBJ databases">
        <authorList>
            <person name="Amaro Gonzalez C."/>
        </authorList>
    </citation>
    <scope>NUCLEOTIDE SEQUENCE</scope>
</reference>
<reference evidence="1" key="2">
    <citation type="journal article" date="2015" name="Fish Shellfish Immunol.">
        <title>Early steps in the European eel (Anguilla anguilla)-Vibrio vulnificus interaction in the gills: Role of the RtxA13 toxin.</title>
        <authorList>
            <person name="Callol A."/>
            <person name="Pajuelo D."/>
            <person name="Ebbesson L."/>
            <person name="Teles M."/>
            <person name="MacKenzie S."/>
            <person name="Amaro C."/>
        </authorList>
    </citation>
    <scope>NUCLEOTIDE SEQUENCE</scope>
</reference>
<sequence length="43" mass="5070">MTKTNQYSGLYFEEQEHYAFNSKPELRTYVDSFKPNVCETESG</sequence>
<evidence type="ECO:0000313" key="1">
    <source>
        <dbReference type="EMBL" id="JAH63431.1"/>
    </source>
</evidence>
<dbReference type="EMBL" id="GBXM01045146">
    <property type="protein sequence ID" value="JAH63431.1"/>
    <property type="molecule type" value="Transcribed_RNA"/>
</dbReference>
<dbReference type="AlphaFoldDB" id="A0A0E9UC79"/>
<proteinExistence type="predicted"/>
<name>A0A0E9UC79_ANGAN</name>
<protein>
    <submittedName>
        <fullName evidence="1">Uncharacterized protein</fullName>
    </submittedName>
</protein>
<organism evidence="1">
    <name type="scientific">Anguilla anguilla</name>
    <name type="common">European freshwater eel</name>
    <name type="synonym">Muraena anguilla</name>
    <dbReference type="NCBI Taxonomy" id="7936"/>
    <lineage>
        <taxon>Eukaryota</taxon>
        <taxon>Metazoa</taxon>
        <taxon>Chordata</taxon>
        <taxon>Craniata</taxon>
        <taxon>Vertebrata</taxon>
        <taxon>Euteleostomi</taxon>
        <taxon>Actinopterygii</taxon>
        <taxon>Neopterygii</taxon>
        <taxon>Teleostei</taxon>
        <taxon>Anguilliformes</taxon>
        <taxon>Anguillidae</taxon>
        <taxon>Anguilla</taxon>
    </lineage>
</organism>
<accession>A0A0E9UC79</accession>